<evidence type="ECO:0000313" key="2">
    <source>
        <dbReference type="Proteomes" id="UP001370758"/>
    </source>
</evidence>
<sequence length="465" mass="51750">MPPAFLPFIKTDGLPCPKLAELEEKFTTECDRLISRFRKSPVSCQRILDLIEILNTKAEALQKEKLVIWEVAEREPAIPTIEEIVPKWIQTVYPPSIASSSCGSGTQRATPVDPIRQASKTYEIPDHLPKRPFYLPVIGNPNLRMYYFGARDAYEAYARFDPWDTFGPPGPSIAAGSGRQLRFAELPTHFVEEQAEFSRRWEMWEVGRRVEAWCGDVERHRGRFTNPNIPTEEEKEAEGCVSSCPWWDNLDYARMEDIDRDRYPGSFDGFVTGPPVLIQGQSEISSQLELMDNDFPDRGIVVRPSELHKHLDQLTERLERRMEQLVGEVRAAAAGRTNFTSPPVTGGSPSVQVGATDTPAAQGCDALAGGREPSVYGFSDSGGSQGPNLWVYTPAMTEGGGSSFCRPSESEPVSIIDCHDDRHLRLGFPPLVPAIMWGTCPSEIPPQSAWSLREATIVGDDLIAL</sequence>
<reference evidence="1 2" key="1">
    <citation type="submission" date="2023-08" db="EMBL/GenBank/DDBJ databases">
        <authorList>
            <person name="Palmer J.M."/>
        </authorList>
    </citation>
    <scope>NUCLEOTIDE SEQUENCE [LARGE SCALE GENOMIC DNA]</scope>
    <source>
        <strain evidence="1 2">TWF481</strain>
    </source>
</reference>
<keyword evidence="2" id="KW-1185">Reference proteome</keyword>
<evidence type="ECO:0000313" key="1">
    <source>
        <dbReference type="EMBL" id="KAK6508023.1"/>
    </source>
</evidence>
<organism evidence="1 2">
    <name type="scientific">Arthrobotrys musiformis</name>
    <dbReference type="NCBI Taxonomy" id="47236"/>
    <lineage>
        <taxon>Eukaryota</taxon>
        <taxon>Fungi</taxon>
        <taxon>Dikarya</taxon>
        <taxon>Ascomycota</taxon>
        <taxon>Pezizomycotina</taxon>
        <taxon>Orbiliomycetes</taxon>
        <taxon>Orbiliales</taxon>
        <taxon>Orbiliaceae</taxon>
        <taxon>Arthrobotrys</taxon>
    </lineage>
</organism>
<dbReference type="EMBL" id="JAVHJL010000003">
    <property type="protein sequence ID" value="KAK6508023.1"/>
    <property type="molecule type" value="Genomic_DNA"/>
</dbReference>
<accession>A0AAV9WGS8</accession>
<dbReference type="AlphaFoldDB" id="A0AAV9WGS8"/>
<protein>
    <submittedName>
        <fullName evidence="1">Uncharacterized protein</fullName>
    </submittedName>
</protein>
<proteinExistence type="predicted"/>
<gene>
    <name evidence="1" type="ORF">TWF481_006443</name>
</gene>
<comment type="caution">
    <text evidence="1">The sequence shown here is derived from an EMBL/GenBank/DDBJ whole genome shotgun (WGS) entry which is preliminary data.</text>
</comment>
<dbReference type="Proteomes" id="UP001370758">
    <property type="component" value="Unassembled WGS sequence"/>
</dbReference>
<name>A0AAV9WGS8_9PEZI</name>